<reference evidence="2" key="1">
    <citation type="submission" date="2017-01" db="EMBL/GenBank/DDBJ databases">
        <title>Comparative genomics of anhydrobiosis in the tardigrade Hypsibius dujardini.</title>
        <authorList>
            <person name="Yoshida Y."/>
            <person name="Koutsovoulos G."/>
            <person name="Laetsch D."/>
            <person name="Stevens L."/>
            <person name="Kumar S."/>
            <person name="Horikawa D."/>
            <person name="Ishino K."/>
            <person name="Komine S."/>
            <person name="Tomita M."/>
            <person name="Blaxter M."/>
            <person name="Arakawa K."/>
        </authorList>
    </citation>
    <scope>NUCLEOTIDE SEQUENCE [LARGE SCALE GENOMIC DNA]</scope>
    <source>
        <strain evidence="2">Z151</strain>
    </source>
</reference>
<keyword evidence="2" id="KW-1185">Reference proteome</keyword>
<sequence length="151" mass="16186">MKSLAETVASATDILSGSMRDMALINMICGDPTVLRHIRQWIGVGTSDAAGEAGLKSTLDAVRIVYVAVLERLWTSIGRMRCSGSSSFCTTRPTGRRCYNVDLDVFENLRTCRSIASVAPSTTWPSGVLTETIPVSTVLLVLSAVRHGAPL</sequence>
<proteinExistence type="predicted"/>
<dbReference type="OrthoDB" id="360653at2759"/>
<dbReference type="Proteomes" id="UP000192578">
    <property type="component" value="Unassembled WGS sequence"/>
</dbReference>
<accession>A0A1W0WJ89</accession>
<dbReference type="EMBL" id="MTYJ01000091">
    <property type="protein sequence ID" value="OQV15275.1"/>
    <property type="molecule type" value="Genomic_DNA"/>
</dbReference>
<protein>
    <submittedName>
        <fullName evidence="1">Uncharacterized protein</fullName>
    </submittedName>
</protein>
<gene>
    <name evidence="1" type="ORF">BV898_10508</name>
</gene>
<dbReference type="AlphaFoldDB" id="A0A1W0WJ89"/>
<comment type="caution">
    <text evidence="1">The sequence shown here is derived from an EMBL/GenBank/DDBJ whole genome shotgun (WGS) entry which is preliminary data.</text>
</comment>
<organism evidence="1 2">
    <name type="scientific">Hypsibius exemplaris</name>
    <name type="common">Freshwater tardigrade</name>
    <dbReference type="NCBI Taxonomy" id="2072580"/>
    <lineage>
        <taxon>Eukaryota</taxon>
        <taxon>Metazoa</taxon>
        <taxon>Ecdysozoa</taxon>
        <taxon>Tardigrada</taxon>
        <taxon>Eutardigrada</taxon>
        <taxon>Parachela</taxon>
        <taxon>Hypsibioidea</taxon>
        <taxon>Hypsibiidae</taxon>
        <taxon>Hypsibius</taxon>
    </lineage>
</organism>
<evidence type="ECO:0000313" key="2">
    <source>
        <dbReference type="Proteomes" id="UP000192578"/>
    </source>
</evidence>
<name>A0A1W0WJ89_HYPEX</name>
<evidence type="ECO:0000313" key="1">
    <source>
        <dbReference type="EMBL" id="OQV15275.1"/>
    </source>
</evidence>